<organism evidence="1 2">
    <name type="scientific">Streptomyces subrutilus</name>
    <dbReference type="NCBI Taxonomy" id="36818"/>
    <lineage>
        <taxon>Bacteria</taxon>
        <taxon>Bacillati</taxon>
        <taxon>Actinomycetota</taxon>
        <taxon>Actinomycetes</taxon>
        <taxon>Kitasatosporales</taxon>
        <taxon>Streptomycetaceae</taxon>
        <taxon>Streptomyces</taxon>
    </lineage>
</organism>
<proteinExistence type="predicted"/>
<gene>
    <name evidence="1" type="ORF">BGK67_34150</name>
</gene>
<comment type="caution">
    <text evidence="1">The sequence shown here is derived from an EMBL/GenBank/DDBJ whole genome shotgun (WGS) entry which is preliminary data.</text>
</comment>
<reference evidence="1 2" key="1">
    <citation type="submission" date="2016-08" db="EMBL/GenBank/DDBJ databases">
        <title>The complete genome of Streptomyces subrutilus 10-1-1.</title>
        <authorList>
            <person name="Chen X."/>
        </authorList>
    </citation>
    <scope>NUCLEOTIDE SEQUENCE [LARGE SCALE GENOMIC DNA]</scope>
    <source>
        <strain evidence="1 2">10-1-1</strain>
    </source>
</reference>
<dbReference type="OrthoDB" id="4163346at2"/>
<evidence type="ECO:0000313" key="1">
    <source>
        <dbReference type="EMBL" id="OEJ22559.1"/>
    </source>
</evidence>
<protein>
    <submittedName>
        <fullName evidence="1">Uncharacterized protein</fullName>
    </submittedName>
</protein>
<name>A0A1E5P0G3_9ACTN</name>
<dbReference type="RefSeq" id="WP_069924606.1">
    <property type="nucleotide sequence ID" value="NZ_MEHK01000002.1"/>
</dbReference>
<accession>A0A1E5P0G3</accession>
<dbReference type="EMBL" id="MEHK01000002">
    <property type="protein sequence ID" value="OEJ22559.1"/>
    <property type="molecule type" value="Genomic_DNA"/>
</dbReference>
<dbReference type="Proteomes" id="UP000095705">
    <property type="component" value="Unassembled WGS sequence"/>
</dbReference>
<dbReference type="AlphaFoldDB" id="A0A1E5P0G3"/>
<keyword evidence="2" id="KW-1185">Reference proteome</keyword>
<sequence length="159" mass="17225">MRRNKQEIPAVLGQSDAGDMWLALARLHAGHRDPVGRLVPFERPEALLSLTEPDEVLFTARVELPGMETMGHLHDLIRTVTHGVTAELGYAGPGVALEVMVGKRHELALHPAHVHGLTRLLRQAVDTIGARSTPGGGRCFHCDGTGRARPLWESEAGQA</sequence>
<evidence type="ECO:0000313" key="2">
    <source>
        <dbReference type="Proteomes" id="UP000095705"/>
    </source>
</evidence>